<gene>
    <name evidence="10" type="ORF">Fot_14897</name>
</gene>
<feature type="transmembrane region" description="Helical" evidence="9">
    <location>
        <begin position="6"/>
        <end position="24"/>
    </location>
</feature>
<feature type="transmembrane region" description="Helical" evidence="9">
    <location>
        <begin position="91"/>
        <end position="110"/>
    </location>
</feature>
<keyword evidence="11" id="KW-1185">Reference proteome</keyword>
<evidence type="ECO:0000256" key="7">
    <source>
        <dbReference type="ARBA" id="ARBA00023294"/>
    </source>
</evidence>
<evidence type="ECO:0000256" key="8">
    <source>
        <dbReference type="SAM" id="MobiDB-lite"/>
    </source>
</evidence>
<feature type="transmembrane region" description="Helical" evidence="9">
    <location>
        <begin position="31"/>
        <end position="49"/>
    </location>
</feature>
<evidence type="ECO:0000256" key="5">
    <source>
        <dbReference type="ARBA" id="ARBA00022989"/>
    </source>
</evidence>
<accession>A0ABD1W7N1</accession>
<feature type="compositionally biased region" description="Basic and acidic residues" evidence="8">
    <location>
        <begin position="476"/>
        <end position="500"/>
    </location>
</feature>
<dbReference type="GO" id="GO:0009734">
    <property type="term" value="P:auxin-activated signaling pathway"/>
    <property type="evidence" value="ECO:0007669"/>
    <property type="project" value="UniProtKB-KW"/>
</dbReference>
<dbReference type="PANTHER" id="PTHR31752:SF18">
    <property type="entry name" value="AUXIN EFFLUX CARRIER COMPONENT 1"/>
    <property type="match status" value="1"/>
</dbReference>
<reference evidence="11" key="1">
    <citation type="submission" date="2024-07" db="EMBL/GenBank/DDBJ databases">
        <title>Two chromosome-level genome assemblies of Korean endemic species Abeliophyllum distichum and Forsythia ovata (Oleaceae).</title>
        <authorList>
            <person name="Jang H."/>
        </authorList>
    </citation>
    <scope>NUCLEOTIDE SEQUENCE [LARGE SCALE GENOMIC DNA]</scope>
</reference>
<feature type="region of interest" description="Disordered" evidence="8">
    <location>
        <begin position="469"/>
        <end position="501"/>
    </location>
</feature>
<comment type="subcellular location">
    <subcellularLocation>
        <location evidence="1">Membrane</location>
        <topology evidence="1">Multi-pass membrane protein</topology>
    </subcellularLocation>
</comment>
<proteinExistence type="inferred from homology"/>
<evidence type="ECO:0000256" key="9">
    <source>
        <dbReference type="SAM" id="Phobius"/>
    </source>
</evidence>
<keyword evidence="3" id="KW-0813">Transport</keyword>
<organism evidence="10 11">
    <name type="scientific">Forsythia ovata</name>
    <dbReference type="NCBI Taxonomy" id="205694"/>
    <lineage>
        <taxon>Eukaryota</taxon>
        <taxon>Viridiplantae</taxon>
        <taxon>Streptophyta</taxon>
        <taxon>Embryophyta</taxon>
        <taxon>Tracheophyta</taxon>
        <taxon>Spermatophyta</taxon>
        <taxon>Magnoliopsida</taxon>
        <taxon>eudicotyledons</taxon>
        <taxon>Gunneridae</taxon>
        <taxon>Pentapetalae</taxon>
        <taxon>asterids</taxon>
        <taxon>lamiids</taxon>
        <taxon>Lamiales</taxon>
        <taxon>Oleaceae</taxon>
        <taxon>Forsythieae</taxon>
        <taxon>Forsythia</taxon>
    </lineage>
</organism>
<evidence type="ECO:0000256" key="3">
    <source>
        <dbReference type="ARBA" id="ARBA00022448"/>
    </source>
</evidence>
<sequence length="508" mass="57263">MIAVVPLYVAMILAYGSVKWWKIFTPDQCSGINRFVALFAFPLLSFHFIATNNPYEMNFRFIAADTLQKLIVLAVLAVWTNISKRDCLEWTITLFSLSSLPNTLVMGIPLLKGMYGDASGNLMVQIVVLRCIIWYTLMLFLFEYRGAKMLISQQFPDTAGSIVSIHVDSDVMSLDGRQILETEVEIKEDGKLHVTVRKSNVKIRYFLKKINGIFIKYSKAIKSNKCRDLFIAVFKKPYSKRAADTAEVTELMKLAEMYTSRSHVLNCELYKVLEMKVDEIHSVLGEDEDAEAMRAEIKRLWARLAFSEDVRTRATYDVTKAQTIQKVCVVAQKKAESQLKSCQSMIQAKDKELIEVLNKLTKAKGLLAKLGVPGYTETYYHGNNTHYPAPNPDMFSPIGSKPVGTNAAKKPNVQQEGAKDLHMFVWSSSASPVSDVFGGPDYGALDQSANAKEVKVSASLGKVEVQRDNQEDYLERDEFSFGNRGEDRERNNHQGEKVGDNKLQYISC</sequence>
<feature type="transmembrane region" description="Helical" evidence="9">
    <location>
        <begin position="61"/>
        <end position="79"/>
    </location>
</feature>
<keyword evidence="5 9" id="KW-1133">Transmembrane helix</keyword>
<dbReference type="InterPro" id="IPR051107">
    <property type="entry name" value="Auxin_Efflux_Carrier"/>
</dbReference>
<dbReference type="EMBL" id="JBFOLJ010000004">
    <property type="protein sequence ID" value="KAL2545664.1"/>
    <property type="molecule type" value="Genomic_DNA"/>
</dbReference>
<evidence type="ECO:0000256" key="1">
    <source>
        <dbReference type="ARBA" id="ARBA00004141"/>
    </source>
</evidence>
<evidence type="ECO:0000313" key="11">
    <source>
        <dbReference type="Proteomes" id="UP001604277"/>
    </source>
</evidence>
<keyword evidence="6 9" id="KW-0472">Membrane</keyword>
<dbReference type="Proteomes" id="UP001604277">
    <property type="component" value="Unassembled WGS sequence"/>
</dbReference>
<dbReference type="InterPro" id="IPR004776">
    <property type="entry name" value="Mem_transp_PIN-like"/>
</dbReference>
<dbReference type="PANTHER" id="PTHR31752">
    <property type="entry name" value="AUXIN EFFLUX CARRIER COMPONENT 1B-RELATED"/>
    <property type="match status" value="1"/>
</dbReference>
<protein>
    <submittedName>
        <fullName evidence="10">Auxin efflux carrier component</fullName>
    </submittedName>
</protein>
<comment type="caution">
    <text evidence="10">The sequence shown here is derived from an EMBL/GenBank/DDBJ whole genome shotgun (WGS) entry which is preliminary data.</text>
</comment>
<name>A0ABD1W7N1_9LAMI</name>
<dbReference type="GO" id="GO:0016020">
    <property type="term" value="C:membrane"/>
    <property type="evidence" value="ECO:0007669"/>
    <property type="project" value="UniProtKB-SubCell"/>
</dbReference>
<feature type="transmembrane region" description="Helical" evidence="9">
    <location>
        <begin position="122"/>
        <end position="142"/>
    </location>
</feature>
<evidence type="ECO:0000256" key="2">
    <source>
        <dbReference type="ARBA" id="ARBA00009177"/>
    </source>
</evidence>
<comment type="similarity">
    <text evidence="2">Belongs to the auxin efflux carrier (TC 2.A.69.1) family.</text>
</comment>
<evidence type="ECO:0000313" key="10">
    <source>
        <dbReference type="EMBL" id="KAL2545664.1"/>
    </source>
</evidence>
<evidence type="ECO:0000256" key="6">
    <source>
        <dbReference type="ARBA" id="ARBA00023136"/>
    </source>
</evidence>
<dbReference type="Pfam" id="PF03547">
    <property type="entry name" value="Mem_trans"/>
    <property type="match status" value="1"/>
</dbReference>
<dbReference type="AlphaFoldDB" id="A0ABD1W7N1"/>
<evidence type="ECO:0000256" key="4">
    <source>
        <dbReference type="ARBA" id="ARBA00022692"/>
    </source>
</evidence>
<keyword evidence="7" id="KW-0927">Auxin signaling pathway</keyword>
<keyword evidence="4 9" id="KW-0812">Transmembrane</keyword>